<feature type="transmembrane region" description="Helical" evidence="5">
    <location>
        <begin position="89"/>
        <end position="107"/>
    </location>
</feature>
<keyword evidence="2 5" id="KW-0812">Transmembrane</keyword>
<comment type="caution">
    <text evidence="7">The sequence shown here is derived from an EMBL/GenBank/DDBJ whole genome shotgun (WGS) entry which is preliminary data.</text>
</comment>
<dbReference type="PROSITE" id="PS50850">
    <property type="entry name" value="MFS"/>
    <property type="match status" value="1"/>
</dbReference>
<gene>
    <name evidence="7" type="ORF">ACFSJS_09710</name>
</gene>
<dbReference type="Proteomes" id="UP001597365">
    <property type="component" value="Unassembled WGS sequence"/>
</dbReference>
<dbReference type="SUPFAM" id="SSF103473">
    <property type="entry name" value="MFS general substrate transporter"/>
    <property type="match status" value="1"/>
</dbReference>
<dbReference type="Gene3D" id="1.20.1250.20">
    <property type="entry name" value="MFS general substrate transporter like domains"/>
    <property type="match status" value="1"/>
</dbReference>
<keyword evidence="8" id="KW-1185">Reference proteome</keyword>
<dbReference type="CDD" id="cd17504">
    <property type="entry name" value="MFS_MMR_MDR_like"/>
    <property type="match status" value="1"/>
</dbReference>
<protein>
    <submittedName>
        <fullName evidence="7">MFS transporter</fullName>
    </submittedName>
</protein>
<keyword evidence="4 5" id="KW-0472">Membrane</keyword>
<evidence type="ECO:0000256" key="3">
    <source>
        <dbReference type="ARBA" id="ARBA00022989"/>
    </source>
</evidence>
<dbReference type="Pfam" id="PF07690">
    <property type="entry name" value="MFS_1"/>
    <property type="match status" value="1"/>
</dbReference>
<evidence type="ECO:0000256" key="2">
    <source>
        <dbReference type="ARBA" id="ARBA00022692"/>
    </source>
</evidence>
<dbReference type="InterPro" id="IPR011701">
    <property type="entry name" value="MFS"/>
</dbReference>
<reference evidence="8" key="1">
    <citation type="journal article" date="2019" name="Int. J. Syst. Evol. Microbiol.">
        <title>The Global Catalogue of Microorganisms (GCM) 10K type strain sequencing project: providing services to taxonomists for standard genome sequencing and annotation.</title>
        <authorList>
            <consortium name="The Broad Institute Genomics Platform"/>
            <consortium name="The Broad Institute Genome Sequencing Center for Infectious Disease"/>
            <person name="Wu L."/>
            <person name="Ma J."/>
        </authorList>
    </citation>
    <scope>NUCLEOTIDE SEQUENCE [LARGE SCALE GENOMIC DNA]</scope>
    <source>
        <strain evidence="8">CGMCC 4.7455</strain>
    </source>
</reference>
<feature type="transmembrane region" description="Helical" evidence="5">
    <location>
        <begin position="59"/>
        <end position="77"/>
    </location>
</feature>
<feature type="transmembrane region" description="Helical" evidence="5">
    <location>
        <begin position="173"/>
        <end position="194"/>
    </location>
</feature>
<dbReference type="EMBL" id="JBHUFU010000004">
    <property type="protein sequence ID" value="MFD1829940.1"/>
    <property type="molecule type" value="Genomic_DNA"/>
</dbReference>
<feature type="transmembrane region" description="Helical" evidence="5">
    <location>
        <begin position="343"/>
        <end position="365"/>
    </location>
</feature>
<evidence type="ECO:0000256" key="4">
    <source>
        <dbReference type="ARBA" id="ARBA00023136"/>
    </source>
</evidence>
<dbReference type="PANTHER" id="PTHR23501">
    <property type="entry name" value="MAJOR FACILITATOR SUPERFAMILY"/>
    <property type="match status" value="1"/>
</dbReference>
<keyword evidence="3 5" id="KW-1133">Transmembrane helix</keyword>
<feature type="transmembrane region" description="Helical" evidence="5">
    <location>
        <begin position="206"/>
        <end position="225"/>
    </location>
</feature>
<evidence type="ECO:0000259" key="6">
    <source>
        <dbReference type="PROSITE" id="PS50850"/>
    </source>
</evidence>
<proteinExistence type="predicted"/>
<feature type="transmembrane region" description="Helical" evidence="5">
    <location>
        <begin position="371"/>
        <end position="389"/>
    </location>
</feature>
<evidence type="ECO:0000313" key="8">
    <source>
        <dbReference type="Proteomes" id="UP001597365"/>
    </source>
</evidence>
<feature type="transmembrane region" description="Helical" evidence="5">
    <location>
        <begin position="275"/>
        <end position="293"/>
    </location>
</feature>
<dbReference type="Gene3D" id="1.20.1720.10">
    <property type="entry name" value="Multidrug resistance protein D"/>
    <property type="match status" value="1"/>
</dbReference>
<feature type="transmembrane region" description="Helical" evidence="5">
    <location>
        <begin position="231"/>
        <end position="255"/>
    </location>
</feature>
<feature type="transmembrane region" description="Helical" evidence="5">
    <location>
        <begin position="21"/>
        <end position="44"/>
    </location>
</feature>
<accession>A0ABW4PIP1</accession>
<feature type="transmembrane region" description="Helical" evidence="5">
    <location>
        <begin position="445"/>
        <end position="467"/>
    </location>
</feature>
<feature type="transmembrane region" description="Helical" evidence="5">
    <location>
        <begin position="410"/>
        <end position="433"/>
    </location>
</feature>
<evidence type="ECO:0000256" key="1">
    <source>
        <dbReference type="ARBA" id="ARBA00004651"/>
    </source>
</evidence>
<dbReference type="PANTHER" id="PTHR23501:SF197">
    <property type="entry name" value="COMD"/>
    <property type="match status" value="1"/>
</dbReference>
<evidence type="ECO:0000256" key="5">
    <source>
        <dbReference type="SAM" id="Phobius"/>
    </source>
</evidence>
<name>A0ABW4PIP1_9ACTN</name>
<dbReference type="InterPro" id="IPR036259">
    <property type="entry name" value="MFS_trans_sf"/>
</dbReference>
<comment type="subcellular location">
    <subcellularLocation>
        <location evidence="1">Cell membrane</location>
        <topology evidence="1">Multi-pass membrane protein</topology>
    </subcellularLocation>
</comment>
<evidence type="ECO:0000313" key="7">
    <source>
        <dbReference type="EMBL" id="MFD1829940.1"/>
    </source>
</evidence>
<organism evidence="7 8">
    <name type="scientific">Streptomyces desertarenae</name>
    <dbReference type="NCBI Taxonomy" id="2666184"/>
    <lineage>
        <taxon>Bacteria</taxon>
        <taxon>Bacillati</taxon>
        <taxon>Actinomycetota</taxon>
        <taxon>Actinomycetes</taxon>
        <taxon>Kitasatosporales</taxon>
        <taxon>Streptomycetaceae</taxon>
        <taxon>Streptomyces</taxon>
    </lineage>
</organism>
<feature type="transmembrane region" description="Helical" evidence="5">
    <location>
        <begin position="313"/>
        <end position="331"/>
    </location>
</feature>
<dbReference type="InterPro" id="IPR020846">
    <property type="entry name" value="MFS_dom"/>
</dbReference>
<dbReference type="RefSeq" id="WP_380898900.1">
    <property type="nucleotide sequence ID" value="NZ_JBHUFU010000004.1"/>
</dbReference>
<sequence>MSQVLAAPVLEESQTRHRPSVMVAVLAFAGIVIASMQTLVIPVIPELPRLLDASPGDTAWTVTATLLAATIVTPIVGRLADMYGKRKMLIGSLVLMVVGSVIAALATSLAPLIVARVLQGLASGVIPLGISIMRDELPRERLGAATATMSSSLGVGAAFGMPAAALIADKADWHVLFWTSAVLGVVALALVAVFVPASKIRTGGKFDLVGATGLSAALVCLLLAISKGSDWGWSSALVLGLFAAAAVLLVAWGAFELRTGTPMIDLRTAARKPVLLTNLAAAAFGFAMFSIQLALPQLLQTPEATGYGLGKSMLVAGLAMAPQGLVMFFVAKPSAKISAAFGAKVTLMLGAVTVAAGYVIGVFLMAEIWQLVLVSCIIGAGIGMAYGAIPTLIMSNVPSSETAAANSLNVLIRGFGTTIASAVAGLILAGVTMTFGGHQLPSQDAFRIILAIGAVAALVAMTLAAFLPRQKIGAHTHH</sequence>
<feature type="domain" description="Major facilitator superfamily (MFS) profile" evidence="6">
    <location>
        <begin position="22"/>
        <end position="471"/>
    </location>
</feature>